<dbReference type="AlphaFoldDB" id="A0AAT9JZT2"/>
<name>A0AAT9JZT2_SYNEL</name>
<dbReference type="SUPFAM" id="SSF53756">
    <property type="entry name" value="UDP-Glycosyltransferase/glycogen phosphorylase"/>
    <property type="match status" value="1"/>
</dbReference>
<dbReference type="PANTHER" id="PTHR46401:SF8">
    <property type="entry name" value="BLL6006 PROTEIN"/>
    <property type="match status" value="1"/>
</dbReference>
<proteinExistence type="predicted"/>
<dbReference type="RefSeq" id="WP_208677825.1">
    <property type="nucleotide sequence ID" value="NZ_CP034671.2"/>
</dbReference>
<evidence type="ECO:0000259" key="1">
    <source>
        <dbReference type="Pfam" id="PF00534"/>
    </source>
</evidence>
<reference evidence="2" key="1">
    <citation type="submission" date="2024-01" db="EMBL/GenBank/DDBJ databases">
        <title>Synechococcus elongatus PCC 11802, a close yet different native of Synechococcus elongatus PCC 11801.</title>
        <authorList>
            <person name="Jaiswal D."/>
            <person name="Sengupta A."/>
            <person name="Sengupta S."/>
            <person name="Pakrasi H.B."/>
            <person name="Wangikar P."/>
        </authorList>
    </citation>
    <scope>NUCLEOTIDE SEQUENCE</scope>
    <source>
        <strain evidence="2">PCC 11802</strain>
    </source>
</reference>
<dbReference type="Gene3D" id="3.40.50.2000">
    <property type="entry name" value="Glycogen Phosphorylase B"/>
    <property type="match status" value="2"/>
</dbReference>
<accession>A0AAT9JZT2</accession>
<organism evidence="2">
    <name type="scientific">Synechococcus elongatus PCC 11802</name>
    <dbReference type="NCBI Taxonomy" id="2283154"/>
    <lineage>
        <taxon>Bacteria</taxon>
        <taxon>Bacillati</taxon>
        <taxon>Cyanobacteriota</taxon>
        <taxon>Cyanophyceae</taxon>
        <taxon>Synechococcales</taxon>
        <taxon>Synechococcaceae</taxon>
        <taxon>Synechococcus</taxon>
    </lineage>
</organism>
<feature type="domain" description="Glycosyl transferase family 1" evidence="1">
    <location>
        <begin position="251"/>
        <end position="405"/>
    </location>
</feature>
<dbReference type="InterPro" id="IPR001296">
    <property type="entry name" value="Glyco_trans_1"/>
</dbReference>
<gene>
    <name evidence="2" type="ORF">EKO22_04015</name>
</gene>
<dbReference type="GO" id="GO:0016757">
    <property type="term" value="F:glycosyltransferase activity"/>
    <property type="evidence" value="ECO:0007669"/>
    <property type="project" value="InterPro"/>
</dbReference>
<dbReference type="CDD" id="cd03809">
    <property type="entry name" value="GT4_MtfB-like"/>
    <property type="match status" value="1"/>
</dbReference>
<evidence type="ECO:0000313" key="2">
    <source>
        <dbReference type="EMBL" id="QFZ91655.2"/>
    </source>
</evidence>
<dbReference type="Pfam" id="PF00534">
    <property type="entry name" value="Glycos_transf_1"/>
    <property type="match status" value="1"/>
</dbReference>
<sequence>MLNSSPLLLVYGLDLEGPVHRGIATYAKAMIRLLADLGYPLHLLTGAGSLPASPLTELALHRHLDHPSVWSRLQLVRAYFKDRLGFEKAVKVPVNLDFSNGDRLNYLQHVQLLRNQRLFYRKLRLQAKLSDKPFKLDTRNYPVVLTSSPLNLRVSKNSKLIQVIHDLIPLNYLRHPDEAESFLRRLKSTAEYSDRILCISDSTRQQFLELFPQAESRTETLYQPVSFSATALALANRPDYAQSVLRKYRLESDRYFFFVGAIEPRKNLETLIAAQRIAVTQTQLPLVISGTADVHTKDYAQSLINQTKSEEKIIWTGYLSEAEKICLLRHCRSLTLLSWQEGFGIPIIEAALCGRSSLLADIPIFREIMAEAATYASPSDLLAVTDALIQLGRYPAQMHNLRSQAIQQAEKFSLQRVQSNLQRVLQSIQ</sequence>
<dbReference type="EMBL" id="CP034671">
    <property type="protein sequence ID" value="QFZ91655.2"/>
    <property type="molecule type" value="Genomic_DNA"/>
</dbReference>
<protein>
    <submittedName>
        <fullName evidence="2">Glycosyltransferase family 1 protein</fullName>
    </submittedName>
</protein>
<dbReference type="PANTHER" id="PTHR46401">
    <property type="entry name" value="GLYCOSYLTRANSFERASE WBBK-RELATED"/>
    <property type="match status" value="1"/>
</dbReference>